<sequence length="70" mass="8047">MQTRLDEASIVVYQKGKCRDKLKWHICNSVVNGFIRASKLEARIGNAWKRGWEPDVIAYRLLIDGLCQGK</sequence>
<reference evidence="2" key="1">
    <citation type="submission" date="2016-06" db="EMBL/GenBank/DDBJ databases">
        <title>Parallel loss of symbiosis genes in relatives of nitrogen-fixing non-legume Parasponia.</title>
        <authorList>
            <person name="Van Velzen R."/>
            <person name="Holmer R."/>
            <person name="Bu F."/>
            <person name="Rutten L."/>
            <person name="Van Zeijl A."/>
            <person name="Liu W."/>
            <person name="Santuari L."/>
            <person name="Cao Q."/>
            <person name="Sharma T."/>
            <person name="Shen D."/>
            <person name="Roswanjaya Y."/>
            <person name="Wardhani T."/>
            <person name="Kalhor M.S."/>
            <person name="Jansen J."/>
            <person name="Van den Hoogen J."/>
            <person name="Gungor B."/>
            <person name="Hartog M."/>
            <person name="Hontelez J."/>
            <person name="Verver J."/>
            <person name="Yang W.-C."/>
            <person name="Schijlen E."/>
            <person name="Repin R."/>
            <person name="Schilthuizen M."/>
            <person name="Schranz E."/>
            <person name="Heidstra R."/>
            <person name="Miyata K."/>
            <person name="Fedorova E."/>
            <person name="Kohlen W."/>
            <person name="Bisseling T."/>
            <person name="Smit S."/>
            <person name="Geurts R."/>
        </authorList>
    </citation>
    <scope>NUCLEOTIDE SEQUENCE [LARGE SCALE GENOMIC DNA]</scope>
    <source>
        <strain evidence="2">cv. RG33-2</strain>
    </source>
</reference>
<gene>
    <name evidence="1" type="ORF">TorRG33x02_275650</name>
</gene>
<organism evidence="1 2">
    <name type="scientific">Trema orientale</name>
    <name type="common">Charcoal tree</name>
    <name type="synonym">Celtis orientalis</name>
    <dbReference type="NCBI Taxonomy" id="63057"/>
    <lineage>
        <taxon>Eukaryota</taxon>
        <taxon>Viridiplantae</taxon>
        <taxon>Streptophyta</taxon>
        <taxon>Embryophyta</taxon>
        <taxon>Tracheophyta</taxon>
        <taxon>Spermatophyta</taxon>
        <taxon>Magnoliopsida</taxon>
        <taxon>eudicotyledons</taxon>
        <taxon>Gunneridae</taxon>
        <taxon>Pentapetalae</taxon>
        <taxon>rosids</taxon>
        <taxon>fabids</taxon>
        <taxon>Rosales</taxon>
        <taxon>Cannabaceae</taxon>
        <taxon>Trema</taxon>
    </lineage>
</organism>
<dbReference type="EMBL" id="JXTC01000334">
    <property type="protein sequence ID" value="PON63703.1"/>
    <property type="molecule type" value="Genomic_DNA"/>
</dbReference>
<accession>A0A2P5CRP1</accession>
<dbReference type="InParanoid" id="A0A2P5CRP1"/>
<evidence type="ECO:0000313" key="2">
    <source>
        <dbReference type="Proteomes" id="UP000237000"/>
    </source>
</evidence>
<dbReference type="OrthoDB" id="42736at2759"/>
<protein>
    <submittedName>
        <fullName evidence="1">Uncharacterized protein</fullName>
    </submittedName>
</protein>
<evidence type="ECO:0000313" key="1">
    <source>
        <dbReference type="EMBL" id="PON63703.1"/>
    </source>
</evidence>
<dbReference type="Proteomes" id="UP000237000">
    <property type="component" value="Unassembled WGS sequence"/>
</dbReference>
<name>A0A2P5CRP1_TREOI</name>
<keyword evidence="2" id="KW-1185">Reference proteome</keyword>
<comment type="caution">
    <text evidence="1">The sequence shown here is derived from an EMBL/GenBank/DDBJ whole genome shotgun (WGS) entry which is preliminary data.</text>
</comment>
<proteinExistence type="predicted"/>
<dbReference type="AlphaFoldDB" id="A0A2P5CRP1"/>